<protein>
    <submittedName>
        <fullName evidence="1">Uncharacterized protein</fullName>
    </submittedName>
</protein>
<name>A0A9X5EAJ1_9CYAN</name>
<dbReference type="EMBL" id="JTJC03000011">
    <property type="protein sequence ID" value="NHC37818.1"/>
    <property type="molecule type" value="Genomic_DNA"/>
</dbReference>
<dbReference type="RefSeq" id="WP_039713100.1">
    <property type="nucleotide sequence ID" value="NZ_JTJC03000011.1"/>
</dbReference>
<gene>
    <name evidence="1" type="ORF">QH73_0024790</name>
</gene>
<comment type="caution">
    <text evidence="1">The sequence shown here is derived from an EMBL/GenBank/DDBJ whole genome shotgun (WGS) entry which is preliminary data.</text>
</comment>
<evidence type="ECO:0000313" key="2">
    <source>
        <dbReference type="Proteomes" id="UP000031532"/>
    </source>
</evidence>
<evidence type="ECO:0000313" key="1">
    <source>
        <dbReference type="EMBL" id="NHC37818.1"/>
    </source>
</evidence>
<dbReference type="AlphaFoldDB" id="A0A9X5EAJ1"/>
<dbReference type="OrthoDB" id="9907126at2"/>
<reference evidence="1 2" key="1">
    <citation type="journal article" date="2015" name="Genome Announc.">
        <title>Draft Genome Sequence of the Terrestrial Cyanobacterium Scytonema millei VB511283, Isolated from Eastern India.</title>
        <authorList>
            <person name="Sen D."/>
            <person name="Chandrababunaidu M.M."/>
            <person name="Singh D."/>
            <person name="Sanghi N."/>
            <person name="Ghorai A."/>
            <person name="Mishra G.P."/>
            <person name="Madduluri M."/>
            <person name="Adhikary S.P."/>
            <person name="Tripathy S."/>
        </authorList>
    </citation>
    <scope>NUCLEOTIDE SEQUENCE [LARGE SCALE GENOMIC DNA]</scope>
    <source>
        <strain evidence="1 2">VB511283</strain>
    </source>
</reference>
<organism evidence="1 2">
    <name type="scientific">Scytonema millei VB511283</name>
    <dbReference type="NCBI Taxonomy" id="1245923"/>
    <lineage>
        <taxon>Bacteria</taxon>
        <taxon>Bacillati</taxon>
        <taxon>Cyanobacteriota</taxon>
        <taxon>Cyanophyceae</taxon>
        <taxon>Nostocales</taxon>
        <taxon>Scytonemataceae</taxon>
        <taxon>Scytonema</taxon>
    </lineage>
</organism>
<accession>A0A9X5EAJ1</accession>
<proteinExistence type="predicted"/>
<keyword evidence="2" id="KW-1185">Reference proteome</keyword>
<dbReference type="Proteomes" id="UP000031532">
    <property type="component" value="Unassembled WGS sequence"/>
</dbReference>
<sequence length="114" mass="13109">MPEDIGLTKIKAIGEVIQKNLAIVQQVLGIEEINDSNLSELEIESEVFAEETVSNFPIRRLTPSELAEEKSYILAMKEANRARFLENQAMFAESVTKFNNSKDRFVQRQKVRHR</sequence>